<protein>
    <submittedName>
        <fullName evidence="1">Uncharacterized protein</fullName>
    </submittedName>
</protein>
<accession>A0A139I6G8</accession>
<comment type="caution">
    <text evidence="1">The sequence shown here is derived from an EMBL/GenBank/DDBJ whole genome shotgun (WGS) entry which is preliminary data.</text>
</comment>
<sequence length="63" mass="7002">MLVKPGGRPKLLSPSNSNIQNWRISIASGKARDRIISALESESKLHGPEGIQALPEDYRQFRS</sequence>
<proteinExistence type="predicted"/>
<dbReference type="EMBL" id="LFZO01000277">
    <property type="protein sequence ID" value="KXT10205.1"/>
    <property type="molecule type" value="Genomic_DNA"/>
</dbReference>
<evidence type="ECO:0000313" key="2">
    <source>
        <dbReference type="Proteomes" id="UP000073492"/>
    </source>
</evidence>
<reference evidence="1 2" key="1">
    <citation type="submission" date="2015-07" db="EMBL/GenBank/DDBJ databases">
        <title>Comparative genomics of the Sigatoka disease complex on banana suggests a link between parallel evolutionary changes in Pseudocercospora fijiensis and Pseudocercospora eumusae and increased virulence on the banana host.</title>
        <authorList>
            <person name="Chang T.-C."/>
            <person name="Salvucci A."/>
            <person name="Crous P.W."/>
            <person name="Stergiopoulos I."/>
        </authorList>
    </citation>
    <scope>NUCLEOTIDE SEQUENCE [LARGE SCALE GENOMIC DNA]</scope>
    <source>
        <strain evidence="1 2">CBS 116634</strain>
    </source>
</reference>
<keyword evidence="2" id="KW-1185">Reference proteome</keyword>
<gene>
    <name evidence="1" type="ORF">AC579_439</name>
</gene>
<dbReference type="OrthoDB" id="41362at2759"/>
<dbReference type="Proteomes" id="UP000073492">
    <property type="component" value="Unassembled WGS sequence"/>
</dbReference>
<organism evidence="1 2">
    <name type="scientific">Pseudocercospora musae</name>
    <dbReference type="NCBI Taxonomy" id="113226"/>
    <lineage>
        <taxon>Eukaryota</taxon>
        <taxon>Fungi</taxon>
        <taxon>Dikarya</taxon>
        <taxon>Ascomycota</taxon>
        <taxon>Pezizomycotina</taxon>
        <taxon>Dothideomycetes</taxon>
        <taxon>Dothideomycetidae</taxon>
        <taxon>Mycosphaerellales</taxon>
        <taxon>Mycosphaerellaceae</taxon>
        <taxon>Pseudocercospora</taxon>
    </lineage>
</organism>
<dbReference type="AlphaFoldDB" id="A0A139I6G8"/>
<name>A0A139I6G8_9PEZI</name>
<evidence type="ECO:0000313" key="1">
    <source>
        <dbReference type="EMBL" id="KXT10205.1"/>
    </source>
</evidence>